<name>A0AC34RIX5_9BILA</name>
<evidence type="ECO:0000313" key="2">
    <source>
        <dbReference type="WBParaSite" id="JU765_v2.g7331.t1"/>
    </source>
</evidence>
<evidence type="ECO:0000313" key="1">
    <source>
        <dbReference type="Proteomes" id="UP000887576"/>
    </source>
</evidence>
<reference evidence="2" key="1">
    <citation type="submission" date="2022-11" db="UniProtKB">
        <authorList>
            <consortium name="WormBaseParasite"/>
        </authorList>
    </citation>
    <scope>IDENTIFICATION</scope>
</reference>
<dbReference type="WBParaSite" id="JU765_v2.g7331.t1">
    <property type="protein sequence ID" value="JU765_v2.g7331.t1"/>
    <property type="gene ID" value="JU765_v2.g7331"/>
</dbReference>
<organism evidence="1 2">
    <name type="scientific">Panagrolaimus sp. JU765</name>
    <dbReference type="NCBI Taxonomy" id="591449"/>
    <lineage>
        <taxon>Eukaryota</taxon>
        <taxon>Metazoa</taxon>
        <taxon>Ecdysozoa</taxon>
        <taxon>Nematoda</taxon>
        <taxon>Chromadorea</taxon>
        <taxon>Rhabditida</taxon>
        <taxon>Tylenchina</taxon>
        <taxon>Panagrolaimomorpha</taxon>
        <taxon>Panagrolaimoidea</taxon>
        <taxon>Panagrolaimidae</taxon>
        <taxon>Panagrolaimus</taxon>
    </lineage>
</organism>
<proteinExistence type="predicted"/>
<sequence>MHLYLLNSLLSYFYSARAKNSFWTLKKILSNFFLNFHLLPILPNGNYKATYCCRESGLVGFKKSKLNS</sequence>
<protein>
    <submittedName>
        <fullName evidence="2">Ovule protein</fullName>
    </submittedName>
</protein>
<dbReference type="Proteomes" id="UP000887576">
    <property type="component" value="Unplaced"/>
</dbReference>
<accession>A0AC34RIX5</accession>